<reference evidence="2" key="1">
    <citation type="journal article" date="2019" name="bioRxiv">
        <title>The Genome of the Zebra Mussel, Dreissena polymorpha: A Resource for Invasive Species Research.</title>
        <authorList>
            <person name="McCartney M.A."/>
            <person name="Auch B."/>
            <person name="Kono T."/>
            <person name="Mallez S."/>
            <person name="Zhang Y."/>
            <person name="Obille A."/>
            <person name="Becker A."/>
            <person name="Abrahante J.E."/>
            <person name="Garbe J."/>
            <person name="Badalamenti J.P."/>
            <person name="Herman A."/>
            <person name="Mangelson H."/>
            <person name="Liachko I."/>
            <person name="Sullivan S."/>
            <person name="Sone E.D."/>
            <person name="Koren S."/>
            <person name="Silverstein K.A.T."/>
            <person name="Beckman K.B."/>
            <person name="Gohl D.M."/>
        </authorList>
    </citation>
    <scope>NUCLEOTIDE SEQUENCE</scope>
    <source>
        <strain evidence="2">Duluth1</strain>
        <tissue evidence="2">Whole animal</tissue>
    </source>
</reference>
<organism evidence="2 3">
    <name type="scientific">Dreissena polymorpha</name>
    <name type="common">Zebra mussel</name>
    <name type="synonym">Mytilus polymorpha</name>
    <dbReference type="NCBI Taxonomy" id="45954"/>
    <lineage>
        <taxon>Eukaryota</taxon>
        <taxon>Metazoa</taxon>
        <taxon>Spiralia</taxon>
        <taxon>Lophotrochozoa</taxon>
        <taxon>Mollusca</taxon>
        <taxon>Bivalvia</taxon>
        <taxon>Autobranchia</taxon>
        <taxon>Heteroconchia</taxon>
        <taxon>Euheterodonta</taxon>
        <taxon>Imparidentia</taxon>
        <taxon>Neoheterodontei</taxon>
        <taxon>Myida</taxon>
        <taxon>Dreissenoidea</taxon>
        <taxon>Dreissenidae</taxon>
        <taxon>Dreissena</taxon>
    </lineage>
</organism>
<feature type="compositionally biased region" description="Polar residues" evidence="1">
    <location>
        <begin position="1"/>
        <end position="16"/>
    </location>
</feature>
<name>A0A9D4BR26_DREPO</name>
<dbReference type="EMBL" id="JAIWYP010000015">
    <property type="protein sequence ID" value="KAH3704131.1"/>
    <property type="molecule type" value="Genomic_DNA"/>
</dbReference>
<protein>
    <submittedName>
        <fullName evidence="2">Uncharacterized protein</fullName>
    </submittedName>
</protein>
<evidence type="ECO:0000256" key="1">
    <source>
        <dbReference type="SAM" id="MobiDB-lite"/>
    </source>
</evidence>
<accession>A0A9D4BR26</accession>
<feature type="region of interest" description="Disordered" evidence="1">
    <location>
        <begin position="1"/>
        <end position="44"/>
    </location>
</feature>
<dbReference type="AlphaFoldDB" id="A0A9D4BR26"/>
<dbReference type="Proteomes" id="UP000828390">
    <property type="component" value="Unassembled WGS sequence"/>
</dbReference>
<sequence>MSQVPTVENQNGSVLENRSGRVSVREANPSEIGQQNIVDSKEADEDHVNKIKGRITDAGPNSGGAVLKGEKNISAKLHQDNNEKVSAVGDHRFSQTDGDFMENNDSDAMLLQLESQENYQAVIPVVETELKPTAKDWEVNLASTSVANWGYWGY</sequence>
<proteinExistence type="predicted"/>
<evidence type="ECO:0000313" key="2">
    <source>
        <dbReference type="EMBL" id="KAH3704131.1"/>
    </source>
</evidence>
<gene>
    <name evidence="2" type="ORF">DPMN_079186</name>
</gene>
<evidence type="ECO:0000313" key="3">
    <source>
        <dbReference type="Proteomes" id="UP000828390"/>
    </source>
</evidence>
<reference evidence="2" key="2">
    <citation type="submission" date="2020-11" db="EMBL/GenBank/DDBJ databases">
        <authorList>
            <person name="McCartney M.A."/>
            <person name="Auch B."/>
            <person name="Kono T."/>
            <person name="Mallez S."/>
            <person name="Becker A."/>
            <person name="Gohl D.M."/>
            <person name="Silverstein K.A.T."/>
            <person name="Koren S."/>
            <person name="Bechman K.B."/>
            <person name="Herman A."/>
            <person name="Abrahante J.E."/>
            <person name="Garbe J."/>
        </authorList>
    </citation>
    <scope>NUCLEOTIDE SEQUENCE</scope>
    <source>
        <strain evidence="2">Duluth1</strain>
        <tissue evidence="2">Whole animal</tissue>
    </source>
</reference>
<keyword evidence="3" id="KW-1185">Reference proteome</keyword>
<comment type="caution">
    <text evidence="2">The sequence shown here is derived from an EMBL/GenBank/DDBJ whole genome shotgun (WGS) entry which is preliminary data.</text>
</comment>